<name>A0A7J7FUR1_CAMSI</name>
<accession>A0A7J7FUR1</accession>
<dbReference type="EMBL" id="JACBKZ010000014">
    <property type="protein sequence ID" value="KAF5931857.1"/>
    <property type="molecule type" value="Genomic_DNA"/>
</dbReference>
<keyword evidence="1" id="KW-0472">Membrane</keyword>
<organism evidence="2 3">
    <name type="scientific">Camellia sinensis</name>
    <name type="common">Tea plant</name>
    <name type="synonym">Thea sinensis</name>
    <dbReference type="NCBI Taxonomy" id="4442"/>
    <lineage>
        <taxon>Eukaryota</taxon>
        <taxon>Viridiplantae</taxon>
        <taxon>Streptophyta</taxon>
        <taxon>Embryophyta</taxon>
        <taxon>Tracheophyta</taxon>
        <taxon>Spermatophyta</taxon>
        <taxon>Magnoliopsida</taxon>
        <taxon>eudicotyledons</taxon>
        <taxon>Gunneridae</taxon>
        <taxon>Pentapetalae</taxon>
        <taxon>asterids</taxon>
        <taxon>Ericales</taxon>
        <taxon>Theaceae</taxon>
        <taxon>Camellia</taxon>
    </lineage>
</organism>
<keyword evidence="1" id="KW-1133">Transmembrane helix</keyword>
<proteinExistence type="predicted"/>
<reference evidence="3" key="1">
    <citation type="journal article" date="2020" name="Nat. Commun.">
        <title>Genome assembly of wild tea tree DASZ reveals pedigree and selection history of tea varieties.</title>
        <authorList>
            <person name="Zhang W."/>
            <person name="Zhang Y."/>
            <person name="Qiu H."/>
            <person name="Guo Y."/>
            <person name="Wan H."/>
            <person name="Zhang X."/>
            <person name="Scossa F."/>
            <person name="Alseekh S."/>
            <person name="Zhang Q."/>
            <person name="Wang P."/>
            <person name="Xu L."/>
            <person name="Schmidt M.H."/>
            <person name="Jia X."/>
            <person name="Li D."/>
            <person name="Zhu A."/>
            <person name="Guo F."/>
            <person name="Chen W."/>
            <person name="Ni D."/>
            <person name="Usadel B."/>
            <person name="Fernie A.R."/>
            <person name="Wen W."/>
        </authorList>
    </citation>
    <scope>NUCLEOTIDE SEQUENCE [LARGE SCALE GENOMIC DNA]</scope>
    <source>
        <strain evidence="3">cv. G240</strain>
    </source>
</reference>
<dbReference type="AlphaFoldDB" id="A0A7J7FUR1"/>
<protein>
    <submittedName>
        <fullName evidence="2">Uncharacterized protein</fullName>
    </submittedName>
</protein>
<keyword evidence="3" id="KW-1185">Reference proteome</keyword>
<reference evidence="2 3" key="2">
    <citation type="submission" date="2020-07" db="EMBL/GenBank/DDBJ databases">
        <title>Genome assembly of wild tea tree DASZ reveals pedigree and selection history of tea varieties.</title>
        <authorList>
            <person name="Zhang W."/>
        </authorList>
    </citation>
    <scope>NUCLEOTIDE SEQUENCE [LARGE SCALE GENOMIC DNA]</scope>
    <source>
        <strain evidence="3">cv. G240</strain>
        <tissue evidence="2">Leaf</tissue>
    </source>
</reference>
<keyword evidence="1" id="KW-0812">Transmembrane</keyword>
<sequence length="112" mass="13394">MDDEIQKKNSSPTITGKFSLPTRRNEFESHKEHYNYFKFADDDDDDDTSSTIRSNVAPRKAIRIEELNDLRTRLCEMDNEIHEHGRRFQRMGKNFKAMIYVIVFCVFLHFIM</sequence>
<evidence type="ECO:0000313" key="3">
    <source>
        <dbReference type="Proteomes" id="UP000593564"/>
    </source>
</evidence>
<gene>
    <name evidence="2" type="ORF">HYC85_028028</name>
</gene>
<comment type="caution">
    <text evidence="2">The sequence shown here is derived from an EMBL/GenBank/DDBJ whole genome shotgun (WGS) entry which is preliminary data.</text>
</comment>
<dbReference type="Proteomes" id="UP000593564">
    <property type="component" value="Unassembled WGS sequence"/>
</dbReference>
<feature type="transmembrane region" description="Helical" evidence="1">
    <location>
        <begin position="94"/>
        <end position="111"/>
    </location>
</feature>
<evidence type="ECO:0000256" key="1">
    <source>
        <dbReference type="SAM" id="Phobius"/>
    </source>
</evidence>
<evidence type="ECO:0000313" key="2">
    <source>
        <dbReference type="EMBL" id="KAF5931857.1"/>
    </source>
</evidence>